<dbReference type="Proteomes" id="UP000014074">
    <property type="component" value="Unassembled WGS sequence"/>
</dbReference>
<sequence>MPLVVPGITSNNGDKTEEWTNKLVGKTLSEDSSSETSFAKRDLPQETRIIEPGMMVTKDFKPERLNVHLKEDGTVSHVQHG</sequence>
<proteinExistence type="predicted"/>
<evidence type="ECO:0000313" key="1">
    <source>
        <dbReference type="EMBL" id="EON97501.1"/>
    </source>
</evidence>
<evidence type="ECO:0000313" key="2">
    <source>
        <dbReference type="Proteomes" id="UP000014074"/>
    </source>
</evidence>
<dbReference type="OrthoDB" id="10013825at2759"/>
<dbReference type="AlphaFoldDB" id="R8BDW8"/>
<dbReference type="Gene3D" id="3.30.10.10">
    <property type="entry name" value="Trypsin Inhibitor V, subunit A"/>
    <property type="match status" value="1"/>
</dbReference>
<name>R8BDW8_PHAM7</name>
<dbReference type="Pfam" id="PF11720">
    <property type="entry name" value="Inhibitor_I78"/>
    <property type="match status" value="1"/>
</dbReference>
<protein>
    <submittedName>
        <fullName evidence="1">Putative pua rna binding domain-containing protein</fullName>
    </submittedName>
</protein>
<accession>R8BDW8</accession>
<dbReference type="HOGENOM" id="CLU_162852_1_1_1"/>
<dbReference type="KEGG" id="tmn:UCRPA7_6774"/>
<dbReference type="EMBL" id="KB933264">
    <property type="protein sequence ID" value="EON97501.1"/>
    <property type="molecule type" value="Genomic_DNA"/>
</dbReference>
<gene>
    <name evidence="1" type="ORF">UCRPA7_6774</name>
</gene>
<reference evidence="2" key="1">
    <citation type="journal article" date="2013" name="Genome Announc.">
        <title>Draft genome sequence of the ascomycete Phaeoacremonium aleophilum strain UCR-PA7, a causal agent of the esca disease complex in grapevines.</title>
        <authorList>
            <person name="Blanco-Ulate B."/>
            <person name="Rolshausen P."/>
            <person name="Cantu D."/>
        </authorList>
    </citation>
    <scope>NUCLEOTIDE SEQUENCE [LARGE SCALE GENOMIC DNA]</scope>
    <source>
        <strain evidence="2">UCR-PA7</strain>
    </source>
</reference>
<organism evidence="1 2">
    <name type="scientific">Phaeoacremonium minimum (strain UCR-PA7)</name>
    <name type="common">Esca disease fungus</name>
    <name type="synonym">Togninia minima</name>
    <dbReference type="NCBI Taxonomy" id="1286976"/>
    <lineage>
        <taxon>Eukaryota</taxon>
        <taxon>Fungi</taxon>
        <taxon>Dikarya</taxon>
        <taxon>Ascomycota</taxon>
        <taxon>Pezizomycotina</taxon>
        <taxon>Sordariomycetes</taxon>
        <taxon>Sordariomycetidae</taxon>
        <taxon>Togniniales</taxon>
        <taxon>Togniniaceae</taxon>
        <taxon>Phaeoacremonium</taxon>
    </lineage>
</organism>
<dbReference type="eggNOG" id="ENOG502SBMP">
    <property type="taxonomic scope" value="Eukaryota"/>
</dbReference>
<dbReference type="RefSeq" id="XP_007917501.1">
    <property type="nucleotide sequence ID" value="XM_007919310.1"/>
</dbReference>
<dbReference type="InterPro" id="IPR021719">
    <property type="entry name" value="Prot_inh_I78"/>
</dbReference>
<dbReference type="PANTHER" id="PTHR39600">
    <property type="entry name" value="PEPTIDASE INHIBITOR I78 FAMILY PROTEIN"/>
    <property type="match status" value="1"/>
</dbReference>
<dbReference type="PANTHER" id="PTHR39600:SF1">
    <property type="entry name" value="PEPTIDASE INHIBITOR I78 FAMILY PROTEIN"/>
    <property type="match status" value="1"/>
</dbReference>
<keyword evidence="2" id="KW-1185">Reference proteome</keyword>
<dbReference type="GeneID" id="19327465"/>